<evidence type="ECO:0000313" key="2">
    <source>
        <dbReference type="EMBL" id="SKA56951.1"/>
    </source>
</evidence>
<dbReference type="EMBL" id="FUXX01000001">
    <property type="protein sequence ID" value="SKA56951.1"/>
    <property type="molecule type" value="Genomic_DNA"/>
</dbReference>
<name>A0A1T4UX33_9GAMM</name>
<dbReference type="InterPro" id="IPR036709">
    <property type="entry name" value="Autotransporte_beta_dom_sf"/>
</dbReference>
<dbReference type="SMART" id="SM00869">
    <property type="entry name" value="Autotransporter"/>
    <property type="match status" value="1"/>
</dbReference>
<dbReference type="Pfam" id="PF03797">
    <property type="entry name" value="Autotransporter"/>
    <property type="match status" value="1"/>
</dbReference>
<keyword evidence="3" id="KW-1185">Reference proteome</keyword>
<gene>
    <name evidence="2" type="ORF">SAMN02745213_00133</name>
</gene>
<evidence type="ECO:0000313" key="3">
    <source>
        <dbReference type="Proteomes" id="UP000242432"/>
    </source>
</evidence>
<dbReference type="PROSITE" id="PS51208">
    <property type="entry name" value="AUTOTRANSPORTER"/>
    <property type="match status" value="1"/>
</dbReference>
<dbReference type="Gene3D" id="2.40.128.130">
    <property type="entry name" value="Autotransporter beta-domain"/>
    <property type="match status" value="1"/>
</dbReference>
<protein>
    <submittedName>
        <fullName evidence="2">Uncharacterized conserved protein, contains a C-terminal beta-barrel porin domain</fullName>
    </submittedName>
</protein>
<proteinExistence type="predicted"/>
<evidence type="ECO:0000259" key="1">
    <source>
        <dbReference type="PROSITE" id="PS51208"/>
    </source>
</evidence>
<dbReference type="SUPFAM" id="SSF103515">
    <property type="entry name" value="Autotransporter"/>
    <property type="match status" value="1"/>
</dbReference>
<dbReference type="RefSeq" id="WP_078927772.1">
    <property type="nucleotide sequence ID" value="NZ_FUXX01000001.1"/>
</dbReference>
<dbReference type="Proteomes" id="UP000242432">
    <property type="component" value="Unassembled WGS sequence"/>
</dbReference>
<sequence length="1107" mass="117123">MIKQTRNAMHMLIEAYKAVYKQAMSKGTGVKYAGGNLLKLLLVLSSVGCAQASTSINLPFGNRSLYDTTPTIYETPLTNNSDVNAVGNLGHEMAWMLLEAYEHTNSTNELKADIESEGGSYQNAVNLLNQANFQNVTTLDLANTADITLNSVTVNGGLVFLETGFGENQSLTINGETNVKQGFLYLGTRTDENAPDSTVTATGLVTYSGISTGEIKGKTNLNGGLLIEDYASVDLGSGSDITGNITITSKGPTDSNAFSNLEKQYGVWGKSISKFLEEESETTGGLNVGHGSSKITGKVDIDGGMLTVVDFADVSSDESPAPELTIDGDVNVTNGGEIVVMGTKDTSGNSYHAKLTIEEDLNVSGSNSLVSVGSKKNSEAQGELIVKGKTIVDNNGKIVIGQNGSAILYGDAELDGANSISTYGNGTVTYKGTTTINKLETSDKTSDYVFEKEAELTDANITLKDVTFKETATLNKAKISAEKLAFENTAQLNTATISTKELTFAKDAEVKSANVTTNTLTFNDEAKVYDSTIQASEVNLSSLLKLDPSTLTTSSLLFNNNGKLAILTGSATYVGNSSNFDSTGSVAEGKALLSLASGITLDSTNAIYLSGTEDNDDSITVSDNSVTLKSGSTLELYGGAFTNGAAITFSNGNGTFTVEDGSKIVLKGKQASGKNVVVTGASGGVNTYTDDWKDYLSSGNLLYQINDVTKDNGQYVIDLGISTTGVAALSDGISPSLSKAIVNQANGTGTDSTKNNGLGIMTQMMENIGTGSSAEISRFRDEANSVTGFIFGGVPLLNELVAQIAHDNVEQHNGFTTTGANHAAVKGTNATVWAMPFYKQSKSDSFKIEGSTYGLKAKIYGLSMGTDFEVADGFRLGFDGIVGHAKTDSRGSLDPSEDDASFWGLGTYGSYNYENLKVMADIGYTAMNTDTDLHTSYGTLTAKNTKSYTFTTGVNAKYNFALTYADVAPHVGIRYNHSNIDKYKVKRQGDVMLTGDSISQNYFQFPIGVEVSKQFVCGEWNLKPMFDLTATINAGDKDLDAKTTLTGFDNKYGEVSTNAEVLDTVSIRGSLGLEAKYGALGLDVGYSFTGSENVKDHVFAAGVKYTF</sequence>
<accession>A0A1T4UX33</accession>
<reference evidence="3" key="1">
    <citation type="submission" date="2017-02" db="EMBL/GenBank/DDBJ databases">
        <authorList>
            <person name="Varghese N."/>
            <person name="Submissions S."/>
        </authorList>
    </citation>
    <scope>NUCLEOTIDE SEQUENCE [LARGE SCALE GENOMIC DNA]</scope>
    <source>
        <strain evidence="3">DSM 3072</strain>
    </source>
</reference>
<dbReference type="AlphaFoldDB" id="A0A1T4UX33"/>
<feature type="domain" description="Autotransporter" evidence="1">
    <location>
        <begin position="825"/>
        <end position="1107"/>
    </location>
</feature>
<dbReference type="InterPro" id="IPR005546">
    <property type="entry name" value="Autotransporte_beta"/>
</dbReference>
<organism evidence="2 3">
    <name type="scientific">Succinivibrio dextrinosolvens DSM 3072</name>
    <dbReference type="NCBI Taxonomy" id="1123324"/>
    <lineage>
        <taxon>Bacteria</taxon>
        <taxon>Pseudomonadati</taxon>
        <taxon>Pseudomonadota</taxon>
        <taxon>Gammaproteobacteria</taxon>
        <taxon>Aeromonadales</taxon>
        <taxon>Succinivibrionaceae</taxon>
        <taxon>Succinivibrio</taxon>
    </lineage>
</organism>